<evidence type="ECO:0000313" key="1">
    <source>
        <dbReference type="EMBL" id="PQJ76655.1"/>
    </source>
</evidence>
<comment type="caution">
    <text evidence="1">The sequence shown here is derived from an EMBL/GenBank/DDBJ whole genome shotgun (WGS) entry which is preliminary data.</text>
</comment>
<reference evidence="1 2" key="1">
    <citation type="submission" date="2016-12" db="EMBL/GenBank/DDBJ databases">
        <title>Trade-off between light-utilization and light-protection in marine flavobacteria.</title>
        <authorList>
            <person name="Kumagai Y."/>
            <person name="Yoshizawa S."/>
            <person name="Kogure K."/>
            <person name="Iwasaki W."/>
        </authorList>
    </citation>
    <scope>NUCLEOTIDE SEQUENCE [LARGE SCALE GENOMIC DNA]</scope>
    <source>
        <strain evidence="1 2">ATCC 43844</strain>
    </source>
</reference>
<dbReference type="Proteomes" id="UP000239068">
    <property type="component" value="Unassembled WGS sequence"/>
</dbReference>
<name>A0A2S7WGB8_9FLAO</name>
<proteinExistence type="predicted"/>
<keyword evidence="2" id="KW-1185">Reference proteome</keyword>
<dbReference type="AlphaFoldDB" id="A0A2S7WGB8"/>
<evidence type="ECO:0000313" key="2">
    <source>
        <dbReference type="Proteomes" id="UP000239068"/>
    </source>
</evidence>
<organism evidence="1 2">
    <name type="scientific">Polaribacter glomeratus</name>
    <dbReference type="NCBI Taxonomy" id="102"/>
    <lineage>
        <taxon>Bacteria</taxon>
        <taxon>Pseudomonadati</taxon>
        <taxon>Bacteroidota</taxon>
        <taxon>Flavobacteriia</taxon>
        <taxon>Flavobacteriales</taxon>
        <taxon>Flavobacteriaceae</taxon>
    </lineage>
</organism>
<accession>A0A2S7WGB8</accession>
<gene>
    <name evidence="1" type="ORF">BTO16_12265</name>
</gene>
<sequence length="192" mass="21080">MPKGNTYSVNVQFDDGYEQTQSVEVDKAGITHFIQIVKPTGTGLGIPCLPDGISKKISNNTLEITSTEGESAADEELHIHPGFFSKVSQGSTIIAGPFNGKLAQLSFFRIKNENGILQNQEYNLSNNELTVHRDFQFDNSVGIRMTAINGTITISTTGNETNIFFNNVVFENNLTFLPRQRVTITGTLTGIF</sequence>
<dbReference type="EMBL" id="MSCM01000002">
    <property type="protein sequence ID" value="PQJ76655.1"/>
    <property type="molecule type" value="Genomic_DNA"/>
</dbReference>
<protein>
    <submittedName>
        <fullName evidence="1">Uncharacterized protein</fullName>
    </submittedName>
</protein>
<dbReference type="RefSeq" id="WP_105021970.1">
    <property type="nucleotide sequence ID" value="NZ_MSCM01000002.1"/>
</dbReference>